<dbReference type="Pfam" id="PF00534">
    <property type="entry name" value="Glycos_transf_1"/>
    <property type="match status" value="1"/>
</dbReference>
<dbReference type="EMBL" id="BNJK01000001">
    <property type="protein sequence ID" value="GHO91862.1"/>
    <property type="molecule type" value="Genomic_DNA"/>
</dbReference>
<dbReference type="AlphaFoldDB" id="A0A8J3N221"/>
<protein>
    <submittedName>
        <fullName evidence="4">Glycosyl transferase family 1</fullName>
    </submittedName>
</protein>
<evidence type="ECO:0000313" key="5">
    <source>
        <dbReference type="Proteomes" id="UP000597444"/>
    </source>
</evidence>
<comment type="caution">
    <text evidence="4">The sequence shown here is derived from an EMBL/GenBank/DDBJ whole genome shotgun (WGS) entry which is preliminary data.</text>
</comment>
<reference evidence="4" key="1">
    <citation type="submission" date="2020-10" db="EMBL/GenBank/DDBJ databases">
        <title>Taxonomic study of unclassified bacteria belonging to the class Ktedonobacteria.</title>
        <authorList>
            <person name="Yabe S."/>
            <person name="Wang C.M."/>
            <person name="Zheng Y."/>
            <person name="Sakai Y."/>
            <person name="Cavaletti L."/>
            <person name="Monciardini P."/>
            <person name="Donadio S."/>
        </authorList>
    </citation>
    <scope>NUCLEOTIDE SEQUENCE</scope>
    <source>
        <strain evidence="4">ID150040</strain>
    </source>
</reference>
<dbReference type="SUPFAM" id="SSF53756">
    <property type="entry name" value="UDP-Glycosyltransferase/glycogen phosphorylase"/>
    <property type="match status" value="1"/>
</dbReference>
<proteinExistence type="predicted"/>
<dbReference type="PANTHER" id="PTHR46401:SF2">
    <property type="entry name" value="GLYCOSYLTRANSFERASE WBBK-RELATED"/>
    <property type="match status" value="1"/>
</dbReference>
<keyword evidence="5" id="KW-1185">Reference proteome</keyword>
<dbReference type="RefSeq" id="WP_220202732.1">
    <property type="nucleotide sequence ID" value="NZ_BNJK01000001.1"/>
</dbReference>
<feature type="domain" description="Glycosyltransferase subfamily 4-like N-terminal" evidence="3">
    <location>
        <begin position="82"/>
        <end position="176"/>
    </location>
</feature>
<dbReference type="GO" id="GO:0016757">
    <property type="term" value="F:glycosyltransferase activity"/>
    <property type="evidence" value="ECO:0007669"/>
    <property type="project" value="InterPro"/>
</dbReference>
<name>A0A8J3N221_9CHLR</name>
<evidence type="ECO:0000259" key="3">
    <source>
        <dbReference type="Pfam" id="PF13439"/>
    </source>
</evidence>
<organism evidence="4 5">
    <name type="scientific">Reticulibacter mediterranei</name>
    <dbReference type="NCBI Taxonomy" id="2778369"/>
    <lineage>
        <taxon>Bacteria</taxon>
        <taxon>Bacillati</taxon>
        <taxon>Chloroflexota</taxon>
        <taxon>Ktedonobacteria</taxon>
        <taxon>Ktedonobacterales</taxon>
        <taxon>Reticulibacteraceae</taxon>
        <taxon>Reticulibacter</taxon>
    </lineage>
</organism>
<dbReference type="CDD" id="cd03809">
    <property type="entry name" value="GT4_MtfB-like"/>
    <property type="match status" value="1"/>
</dbReference>
<dbReference type="Pfam" id="PF13439">
    <property type="entry name" value="Glyco_transf_4"/>
    <property type="match status" value="1"/>
</dbReference>
<sequence>MGTALIRVGYDLTTIWRRSTGIFRYATELAKHLLLLEKSAPSIQYVLFFAKEIHPDFLPLQDTFEAIICPTTSELFIKQCWFPAIIPRLKLDAIHYPSFPPPYFQCADTPEIMTLHDAGPWRYPHTLTLHGRVYFRTLLTRGIQHCTRIITVSEHARSEIKHFLGEHHLSKIAVIPEAARPECAIACTDMFKQEVRERYQLPARYLLTVSTVEPRKNLKTLLHAYQLLKKQLRSACPLLFIVGRRGWNHNDILSHMAELKYHVYFPGHVADAELIALYQMATCLVFPSLYEGFGLPVLEAMSAGCPVITSNTSSLPEVAGNAGLLVDPLNPADIARAIYTLLDNDALRLRLIQDGHQQAARFSWEATASMARDLYLQVCEQKQTNSPKLS</sequence>
<keyword evidence="1 4" id="KW-0808">Transferase</keyword>
<accession>A0A8J3N221</accession>
<dbReference type="GO" id="GO:0009103">
    <property type="term" value="P:lipopolysaccharide biosynthetic process"/>
    <property type="evidence" value="ECO:0007669"/>
    <property type="project" value="TreeGrafter"/>
</dbReference>
<dbReference type="Gene3D" id="3.40.50.2000">
    <property type="entry name" value="Glycogen Phosphorylase B"/>
    <property type="match status" value="2"/>
</dbReference>
<dbReference type="Proteomes" id="UP000597444">
    <property type="component" value="Unassembled WGS sequence"/>
</dbReference>
<dbReference type="InterPro" id="IPR001296">
    <property type="entry name" value="Glyco_trans_1"/>
</dbReference>
<gene>
    <name evidence="4" type="ORF">KSF_019100</name>
</gene>
<evidence type="ECO:0000259" key="2">
    <source>
        <dbReference type="Pfam" id="PF00534"/>
    </source>
</evidence>
<feature type="domain" description="Glycosyl transferase family 1" evidence="2">
    <location>
        <begin position="203"/>
        <end position="356"/>
    </location>
</feature>
<dbReference type="InterPro" id="IPR028098">
    <property type="entry name" value="Glyco_trans_4-like_N"/>
</dbReference>
<evidence type="ECO:0000256" key="1">
    <source>
        <dbReference type="ARBA" id="ARBA00022679"/>
    </source>
</evidence>
<dbReference type="PANTHER" id="PTHR46401">
    <property type="entry name" value="GLYCOSYLTRANSFERASE WBBK-RELATED"/>
    <property type="match status" value="1"/>
</dbReference>
<dbReference type="FunFam" id="3.40.50.2000:FF:000119">
    <property type="entry name" value="Glycosyl transferase group 1"/>
    <property type="match status" value="1"/>
</dbReference>
<evidence type="ECO:0000313" key="4">
    <source>
        <dbReference type="EMBL" id="GHO91862.1"/>
    </source>
</evidence>